<dbReference type="InterPro" id="IPR006311">
    <property type="entry name" value="TAT_signal"/>
</dbReference>
<name>A0A9D2HLB9_9BACT</name>
<dbReference type="PROSITE" id="PS51318">
    <property type="entry name" value="TAT"/>
    <property type="match status" value="1"/>
</dbReference>
<evidence type="ECO:0000256" key="1">
    <source>
        <dbReference type="ARBA" id="ARBA00023014"/>
    </source>
</evidence>
<organism evidence="4 5">
    <name type="scientific">Candidatus Desulfovibrio intestinavium</name>
    <dbReference type="NCBI Taxonomy" id="2838534"/>
    <lineage>
        <taxon>Bacteria</taxon>
        <taxon>Pseudomonadati</taxon>
        <taxon>Thermodesulfobacteriota</taxon>
        <taxon>Desulfovibrionia</taxon>
        <taxon>Desulfovibrionales</taxon>
        <taxon>Desulfovibrionaceae</taxon>
        <taxon>Desulfovibrio</taxon>
    </lineage>
</organism>
<dbReference type="GO" id="GO:0051536">
    <property type="term" value="F:iron-sulfur cluster binding"/>
    <property type="evidence" value="ECO:0007669"/>
    <property type="project" value="UniProtKB-KW"/>
</dbReference>
<protein>
    <submittedName>
        <fullName evidence="4">Uncharacterized protein</fullName>
    </submittedName>
</protein>
<dbReference type="EMBL" id="DWZD01000012">
    <property type="protein sequence ID" value="HJA78287.1"/>
    <property type="molecule type" value="Genomic_DNA"/>
</dbReference>
<feature type="region of interest" description="Disordered" evidence="2">
    <location>
        <begin position="42"/>
        <end position="112"/>
    </location>
</feature>
<keyword evidence="1" id="KW-0479">Metal-binding</keyword>
<dbReference type="AlphaFoldDB" id="A0A9D2HLB9"/>
<sequence>MSEQQQQHTTETRRAGGRRRFLLGLVAAGLAYAAPTLMGLDEARAYSPYSRRSRPSYRSRPSRPSYRSRPSRHSYHGYGHPGGYHGPGGYQGTGGGYQGGMAPAHGGGFRPN</sequence>
<reference evidence="4" key="2">
    <citation type="submission" date="2021-04" db="EMBL/GenBank/DDBJ databases">
        <authorList>
            <person name="Gilroy R."/>
        </authorList>
    </citation>
    <scope>NUCLEOTIDE SEQUENCE</scope>
    <source>
        <strain evidence="4">5032</strain>
    </source>
</reference>
<keyword evidence="1" id="KW-0411">Iron-sulfur</keyword>
<feature type="compositionally biased region" description="Gly residues" evidence="2">
    <location>
        <begin position="79"/>
        <end position="112"/>
    </location>
</feature>
<feature type="compositionally biased region" description="Basic residues" evidence="2">
    <location>
        <begin position="51"/>
        <end position="61"/>
    </location>
</feature>
<evidence type="ECO:0000256" key="3">
    <source>
        <dbReference type="SAM" id="Phobius"/>
    </source>
</evidence>
<keyword evidence="3" id="KW-1133">Transmembrane helix</keyword>
<reference evidence="4" key="1">
    <citation type="journal article" date="2021" name="PeerJ">
        <title>Extensive microbial diversity within the chicken gut microbiome revealed by metagenomics and culture.</title>
        <authorList>
            <person name="Gilroy R."/>
            <person name="Ravi A."/>
            <person name="Getino M."/>
            <person name="Pursley I."/>
            <person name="Horton D.L."/>
            <person name="Alikhan N.F."/>
            <person name="Baker D."/>
            <person name="Gharbi K."/>
            <person name="Hall N."/>
            <person name="Watson M."/>
            <person name="Adriaenssens E.M."/>
            <person name="Foster-Nyarko E."/>
            <person name="Jarju S."/>
            <person name="Secka A."/>
            <person name="Antonio M."/>
            <person name="Oren A."/>
            <person name="Chaudhuri R.R."/>
            <person name="La Ragione R."/>
            <person name="Hildebrand F."/>
            <person name="Pallen M.J."/>
        </authorList>
    </citation>
    <scope>NUCLEOTIDE SEQUENCE</scope>
    <source>
        <strain evidence="4">5032</strain>
    </source>
</reference>
<feature type="transmembrane region" description="Helical" evidence="3">
    <location>
        <begin position="21"/>
        <end position="40"/>
    </location>
</feature>
<evidence type="ECO:0000313" key="4">
    <source>
        <dbReference type="EMBL" id="HJA78287.1"/>
    </source>
</evidence>
<evidence type="ECO:0000313" key="5">
    <source>
        <dbReference type="Proteomes" id="UP000823821"/>
    </source>
</evidence>
<proteinExistence type="predicted"/>
<keyword evidence="3" id="KW-0812">Transmembrane</keyword>
<keyword evidence="3" id="KW-0472">Membrane</keyword>
<comment type="caution">
    <text evidence="4">The sequence shown here is derived from an EMBL/GenBank/DDBJ whole genome shotgun (WGS) entry which is preliminary data.</text>
</comment>
<dbReference type="Proteomes" id="UP000823821">
    <property type="component" value="Unassembled WGS sequence"/>
</dbReference>
<gene>
    <name evidence="4" type="ORF">H9784_01765</name>
</gene>
<evidence type="ECO:0000256" key="2">
    <source>
        <dbReference type="SAM" id="MobiDB-lite"/>
    </source>
</evidence>
<keyword evidence="1" id="KW-0408">Iron</keyword>
<feature type="region of interest" description="Disordered" evidence="2">
    <location>
        <begin position="1"/>
        <end position="20"/>
    </location>
</feature>
<accession>A0A9D2HLB9</accession>